<name>A0AAD9GPF4_9STRA</name>
<protein>
    <submittedName>
        <fullName evidence="1">Uncharacterized protein</fullName>
    </submittedName>
</protein>
<keyword evidence="2" id="KW-1185">Reference proteome</keyword>
<proteinExistence type="predicted"/>
<reference evidence="1" key="1">
    <citation type="submission" date="2023-08" db="EMBL/GenBank/DDBJ databases">
        <title>Reference Genome Resource for the Citrus Pathogen Phytophthora citrophthora.</title>
        <authorList>
            <person name="Moller H."/>
            <person name="Coetzee B."/>
            <person name="Rose L.J."/>
            <person name="Van Niekerk J.M."/>
        </authorList>
    </citation>
    <scope>NUCLEOTIDE SEQUENCE</scope>
    <source>
        <strain evidence="1">STE-U-9442</strain>
    </source>
</reference>
<evidence type="ECO:0000313" key="2">
    <source>
        <dbReference type="Proteomes" id="UP001259832"/>
    </source>
</evidence>
<dbReference type="AlphaFoldDB" id="A0AAD9GPF4"/>
<dbReference type="Proteomes" id="UP001259832">
    <property type="component" value="Unassembled WGS sequence"/>
</dbReference>
<accession>A0AAD9GPF4</accession>
<sequence length="283" mass="32346">MLRRPARSLLTVRRSVPKTGACSFSSSSNGGKTPTLSNHFAFAAGFAHRVLFRTGLNKLFEYQEKGVFADTVGEVRHCMMFVQLHLPQRTNIDLLEFVEGAKMATEANLRAMNSVEFPEFLANKPRSSSEVADTIKQYTTPVHYNKMALQVKKNYLHRHFYIQCEGVEIEKAQLAKVAFARLTEKQYQDLVEFHKLSKGTASPEAIIEYLRLTVDVSTVENLDIVNLNGKTRHVQHQNVYRVAFESKVTDPEEVDWRIDSMHIIEQKEIPRTKEESATEKKIN</sequence>
<evidence type="ECO:0000313" key="1">
    <source>
        <dbReference type="EMBL" id="KAK1942355.1"/>
    </source>
</evidence>
<dbReference type="EMBL" id="JASMQC010000009">
    <property type="protein sequence ID" value="KAK1942355.1"/>
    <property type="molecule type" value="Genomic_DNA"/>
</dbReference>
<gene>
    <name evidence="1" type="ORF">P3T76_005854</name>
</gene>
<organism evidence="1 2">
    <name type="scientific">Phytophthora citrophthora</name>
    <dbReference type="NCBI Taxonomy" id="4793"/>
    <lineage>
        <taxon>Eukaryota</taxon>
        <taxon>Sar</taxon>
        <taxon>Stramenopiles</taxon>
        <taxon>Oomycota</taxon>
        <taxon>Peronosporomycetes</taxon>
        <taxon>Peronosporales</taxon>
        <taxon>Peronosporaceae</taxon>
        <taxon>Phytophthora</taxon>
    </lineage>
</organism>
<comment type="caution">
    <text evidence="1">The sequence shown here is derived from an EMBL/GenBank/DDBJ whole genome shotgun (WGS) entry which is preliminary data.</text>
</comment>